<protein>
    <recommendedName>
        <fullName evidence="5">Phage tail tape measure protein</fullName>
    </recommendedName>
</protein>
<proteinExistence type="predicted"/>
<name>A0A841T4M8_9BACL</name>
<gene>
    <name evidence="3" type="ORF">H4Q31_04135</name>
</gene>
<evidence type="ECO:0000256" key="2">
    <source>
        <dbReference type="SAM" id="Phobius"/>
    </source>
</evidence>
<evidence type="ECO:0000256" key="1">
    <source>
        <dbReference type="SAM" id="Coils"/>
    </source>
</evidence>
<feature type="transmembrane region" description="Helical" evidence="2">
    <location>
        <begin position="429"/>
        <end position="457"/>
    </location>
</feature>
<keyword evidence="1" id="KW-0175">Coiled coil</keyword>
<reference evidence="3 4" key="1">
    <citation type="submission" date="2020-08" db="EMBL/GenBank/DDBJ databases">
        <title>Cohnella phylogeny.</title>
        <authorList>
            <person name="Dunlap C."/>
        </authorList>
    </citation>
    <scope>NUCLEOTIDE SEQUENCE [LARGE SCALE GENOMIC DNA]</scope>
    <source>
        <strain evidence="3 4">DSM 103658</strain>
    </source>
</reference>
<dbReference type="EMBL" id="JACJVN010000017">
    <property type="protein sequence ID" value="MBB6676513.1"/>
    <property type="molecule type" value="Genomic_DNA"/>
</dbReference>
<comment type="caution">
    <text evidence="3">The sequence shown here is derived from an EMBL/GenBank/DDBJ whole genome shotgun (WGS) entry which is preliminary data.</text>
</comment>
<dbReference type="RefSeq" id="WP_185177806.1">
    <property type="nucleotide sequence ID" value="NZ_CBCSEP010000004.1"/>
</dbReference>
<evidence type="ECO:0000313" key="4">
    <source>
        <dbReference type="Proteomes" id="UP000574133"/>
    </source>
</evidence>
<dbReference type="Proteomes" id="UP000574133">
    <property type="component" value="Unassembled WGS sequence"/>
</dbReference>
<evidence type="ECO:0008006" key="5">
    <source>
        <dbReference type="Google" id="ProtNLM"/>
    </source>
</evidence>
<evidence type="ECO:0000313" key="3">
    <source>
        <dbReference type="EMBL" id="MBB6676513.1"/>
    </source>
</evidence>
<keyword evidence="4" id="KW-1185">Reference proteome</keyword>
<organism evidence="3 4">
    <name type="scientific">Cohnella lubricantis</name>
    <dbReference type="NCBI Taxonomy" id="2163172"/>
    <lineage>
        <taxon>Bacteria</taxon>
        <taxon>Bacillati</taxon>
        <taxon>Bacillota</taxon>
        <taxon>Bacilli</taxon>
        <taxon>Bacillales</taxon>
        <taxon>Paenibacillaceae</taxon>
        <taxon>Cohnella</taxon>
    </lineage>
</organism>
<accession>A0A841T4M8</accession>
<feature type="transmembrane region" description="Helical" evidence="2">
    <location>
        <begin position="464"/>
        <end position="484"/>
    </location>
</feature>
<feature type="coiled-coil region" evidence="1">
    <location>
        <begin position="633"/>
        <end position="674"/>
    </location>
</feature>
<keyword evidence="2" id="KW-0472">Membrane</keyword>
<keyword evidence="2" id="KW-0812">Transmembrane</keyword>
<keyword evidence="2" id="KW-1133">Transmembrane helix</keyword>
<sequence>MGTQIGELRARMIAEASQMKSEIAEVKKGITGLGEEGQKTSKAFDTMSSSLGQIAQNTSALKSIDEQLKKLDPSKVEKGLDAIVAELQKMGQASKQAEKVGDELKDTGTAAKQAEASFEGLNAALGQLGIDAKKIDAINTEIRKANPKILEKQLQAVRDQLRGIGLDAKQIEQIEKELKETDKSTRQAKGSMEGLGSAVAAVGAGATFVKLTATIKSLADEAQQLSMAYSGLSAVSKSLNVDVEKSADLADELADRWGLSRTEMANTVKTYLAAGMTLDQTREIMIATADAAAYNRQANLSWGEAINQVAQGIKMGNSDLTDAAGITTNLSVMYDRYAQTIGKSAANLTEAEKIQAAYNGMLQEGAMFAGNADDAMTGYTGTQATFNQTLQEARIELGEDFLPVLQELLDTVTPLIREFASFADGNEEVVAGIAAASVAVMGFIALIGALSTAFLVLNTAMGGIGVILTLIGAAAAGITAYSLAADAAAESVWKFAQNQDELNKKLAESPLSRSTDDVKKLQDDIDTLNKKLEEQKNLQDQISKLNDQRNQLVISNGSNGEVYKLYRQISDLKSNLSDVDDQLSQLGIKTPDDAAKRLKELNDQLEASIPALVKLEEANLRDTAAQVKHIDSVAKLKDQYEQLDKQTKLTTEQKAELANIVKQLTQEYPGLQSELDEEGRWHIRNTDLINDLIQAERDSVAETADAAKKRLETWKSETEAKLKLAKAQVKALMSAAGVDLEDTEIGSKLPSGLAKGLDFAGDLAMRAVAEKAQSNVNDYQLLINQIEQDIQNITSGAFDKFGGADGGAGGGTGSGGTSKTVADIQQEQYQAALKFLQYKKDLNQVSEQQEMDYLNRMQTKYKNNADIRQDLEVKVYQLQQQMNQESFEASEEWIEQEERRMTLAGKNEDEITQMKLDAWTRVRSRYAKDTDYYKQADTEVYNLKVDLIKAAQQVQEAAAKQQEQDVDDLLKSTTDAIKKQKQAQLDAIDEQRKAIEDYYDAQQALIDQGERQRQRDALNAERAKYANATSEAGKKHLQELDEQLRQMDLDDQKDALAKERDQKLASLDRQKDDIEAWYDELESIIDDYKGDAIKIYQALEDDRFKAFTTTNSKIRAELEKLAADYANIMGGTGAAASSSGAAQTSGSSSASVVAQMQANSIAWRNATTDAEKASYAAANEQLGASIGAHKNSATGKWYDSNGMPLFHGGRDGVTGLNFRSPDQLMPDEITAILRDTEYVFTPEQLKSLVNASGSTATIHIEKIMEVNDPVFEDGIDLRTFGRETGDTAAEILRKNITGGG</sequence>
<feature type="coiled-coil region" evidence="1">
    <location>
        <begin position="511"/>
        <end position="555"/>
    </location>
</feature>